<feature type="region of interest" description="Disordered" evidence="1">
    <location>
        <begin position="320"/>
        <end position="381"/>
    </location>
</feature>
<keyword evidence="3" id="KW-1185">Reference proteome</keyword>
<comment type="caution">
    <text evidence="2">The sequence shown here is derived from an EMBL/GenBank/DDBJ whole genome shotgun (WGS) entry which is preliminary data.</text>
</comment>
<feature type="compositionally biased region" description="Basic and acidic residues" evidence="1">
    <location>
        <begin position="276"/>
        <end position="288"/>
    </location>
</feature>
<organism evidence="2 3">
    <name type="scientific">Cyphellophora attinorum</name>
    <dbReference type="NCBI Taxonomy" id="1664694"/>
    <lineage>
        <taxon>Eukaryota</taxon>
        <taxon>Fungi</taxon>
        <taxon>Dikarya</taxon>
        <taxon>Ascomycota</taxon>
        <taxon>Pezizomycotina</taxon>
        <taxon>Eurotiomycetes</taxon>
        <taxon>Chaetothyriomycetidae</taxon>
        <taxon>Chaetothyriales</taxon>
        <taxon>Cyphellophoraceae</taxon>
        <taxon>Cyphellophora</taxon>
    </lineage>
</organism>
<feature type="compositionally biased region" description="Polar residues" evidence="1">
    <location>
        <begin position="109"/>
        <end position="127"/>
    </location>
</feature>
<feature type="compositionally biased region" description="Basic and acidic residues" evidence="1">
    <location>
        <begin position="323"/>
        <end position="333"/>
    </location>
</feature>
<sequence length="381" mass="42692">MSSIYSSNRSSRRISHAAGVPDSPVRHRTSRPNRTSDIIPDLSNYTSWLAIDSAVPGPRLWERRKSSKSVDGDPVPPIEAFNLDLVEAYEEAEDEAYPLSPAMSDRPPRSSSLAQNVSSNRSLSLDQDFSRGPAVAVRRPQKGTFLNQDPSRQTYQKKHRRHMTISETKKANRNTVIVSHPTTGLTEHDLPPLPGLSPSNSTTTSVPSLTPTTPISVFAPTEDQIRRELEMMSLSGGAEPLIHHRYGGRTNSDLIRELENEVESAVPRHTHKRQSSRAEPDATEDPHSPEQAQLRRRKSIIEYFRKSPVDRLLDLYLDDDPSQADKKPPDKQHAFGHKRRPSLARRVTMSLRHSKEKMPEVPPLPTGLPLAGVSQSHFDFD</sequence>
<dbReference type="EMBL" id="LFJN01000002">
    <property type="protein sequence ID" value="KPI44955.1"/>
    <property type="molecule type" value="Genomic_DNA"/>
</dbReference>
<proteinExistence type="predicted"/>
<gene>
    <name evidence="2" type="ORF">AB675_2494</name>
</gene>
<reference evidence="2 3" key="1">
    <citation type="submission" date="2015-06" db="EMBL/GenBank/DDBJ databases">
        <title>Draft genome of the ant-associated black yeast Phialophora attae CBS 131958.</title>
        <authorList>
            <person name="Moreno L.F."/>
            <person name="Stielow B.J."/>
            <person name="de Hoog S."/>
            <person name="Vicente V.A."/>
            <person name="Weiss V.A."/>
            <person name="de Vries M."/>
            <person name="Cruz L.M."/>
            <person name="Souza E.M."/>
        </authorList>
    </citation>
    <scope>NUCLEOTIDE SEQUENCE [LARGE SCALE GENOMIC DNA]</scope>
    <source>
        <strain evidence="2 3">CBS 131958</strain>
    </source>
</reference>
<dbReference type="Proteomes" id="UP000038010">
    <property type="component" value="Unassembled WGS sequence"/>
</dbReference>
<dbReference type="GeneID" id="28734348"/>
<feature type="region of interest" description="Disordered" evidence="1">
    <location>
        <begin position="261"/>
        <end position="296"/>
    </location>
</feature>
<dbReference type="AlphaFoldDB" id="A0A0N1HAH7"/>
<accession>A0A0N1HAH7</accession>
<dbReference type="RefSeq" id="XP_018004918.1">
    <property type="nucleotide sequence ID" value="XM_018142468.1"/>
</dbReference>
<name>A0A0N1HAH7_9EURO</name>
<evidence type="ECO:0000313" key="3">
    <source>
        <dbReference type="Proteomes" id="UP000038010"/>
    </source>
</evidence>
<feature type="compositionally biased region" description="Polar residues" evidence="1">
    <location>
        <begin position="144"/>
        <end position="154"/>
    </location>
</feature>
<feature type="region of interest" description="Disordered" evidence="1">
    <location>
        <begin position="92"/>
        <end position="164"/>
    </location>
</feature>
<evidence type="ECO:0000313" key="2">
    <source>
        <dbReference type="EMBL" id="KPI44955.1"/>
    </source>
</evidence>
<feature type="region of interest" description="Disordered" evidence="1">
    <location>
        <begin position="1"/>
        <end position="38"/>
    </location>
</feature>
<protein>
    <submittedName>
        <fullName evidence="2">Uncharacterized protein</fullName>
    </submittedName>
</protein>
<dbReference type="OrthoDB" id="10646089at2759"/>
<evidence type="ECO:0000256" key="1">
    <source>
        <dbReference type="SAM" id="MobiDB-lite"/>
    </source>
</evidence>
<dbReference type="VEuPathDB" id="FungiDB:AB675_2494"/>
<feature type="compositionally biased region" description="Basic residues" evidence="1">
    <location>
        <begin position="334"/>
        <end position="343"/>
    </location>
</feature>